<reference evidence="3 4" key="1">
    <citation type="submission" date="2020-07" db="EMBL/GenBank/DDBJ databases">
        <title>Draft genome sequence of four isobutane-metabolizing strains capable of cometabolically degrading diverse ether contaminants.</title>
        <authorList>
            <person name="Chen W."/>
            <person name="Faulkner N."/>
            <person name="Smith C."/>
            <person name="Hyman M."/>
        </authorList>
    </citation>
    <scope>NUCLEOTIDE SEQUENCE [LARGE SCALE GENOMIC DNA]</scope>
    <source>
        <strain evidence="3 4">2A</strain>
    </source>
</reference>
<dbReference type="Gene3D" id="3.40.190.10">
    <property type="entry name" value="Periplasmic binding protein-like II"/>
    <property type="match status" value="2"/>
</dbReference>
<organism evidence="3 4">
    <name type="scientific">Mycolicibacterium fluoranthenivorans</name>
    <dbReference type="NCBI Taxonomy" id="258505"/>
    <lineage>
        <taxon>Bacteria</taxon>
        <taxon>Bacillati</taxon>
        <taxon>Actinomycetota</taxon>
        <taxon>Actinomycetes</taxon>
        <taxon>Mycobacteriales</taxon>
        <taxon>Mycobacteriaceae</taxon>
        <taxon>Mycolicibacterium</taxon>
    </lineage>
</organism>
<protein>
    <recommendedName>
        <fullName evidence="2">ABC-type glycine betaine transport system substrate-binding domain-containing protein</fullName>
    </recommendedName>
</protein>
<keyword evidence="1" id="KW-0732">Signal</keyword>
<dbReference type="GO" id="GO:0043190">
    <property type="term" value="C:ATP-binding cassette (ABC) transporter complex"/>
    <property type="evidence" value="ECO:0007669"/>
    <property type="project" value="InterPro"/>
</dbReference>
<dbReference type="Proteomes" id="UP000515498">
    <property type="component" value="Chromosome"/>
</dbReference>
<feature type="chain" id="PRO_5039700643" description="ABC-type glycine betaine transport system substrate-binding domain-containing protein" evidence="1">
    <location>
        <begin position="26"/>
        <end position="283"/>
    </location>
</feature>
<proteinExistence type="predicted"/>
<dbReference type="SUPFAM" id="SSF53850">
    <property type="entry name" value="Periplasmic binding protein-like II"/>
    <property type="match status" value="1"/>
</dbReference>
<evidence type="ECO:0000259" key="2">
    <source>
        <dbReference type="Pfam" id="PF04069"/>
    </source>
</evidence>
<evidence type="ECO:0000313" key="3">
    <source>
        <dbReference type="EMBL" id="QNJ96366.1"/>
    </source>
</evidence>
<evidence type="ECO:0000256" key="1">
    <source>
        <dbReference type="SAM" id="SignalP"/>
    </source>
</evidence>
<accession>A0A7G8PPV0</accession>
<dbReference type="Pfam" id="PF04069">
    <property type="entry name" value="OpuAC"/>
    <property type="match status" value="1"/>
</dbReference>
<dbReference type="AlphaFoldDB" id="A0A7G8PPV0"/>
<dbReference type="InterPro" id="IPR007210">
    <property type="entry name" value="ABC_Gly_betaine_transp_sub-bd"/>
</dbReference>
<feature type="signal peptide" evidence="1">
    <location>
        <begin position="1"/>
        <end position="25"/>
    </location>
</feature>
<dbReference type="EMBL" id="CP059894">
    <property type="protein sequence ID" value="QNJ96366.1"/>
    <property type="molecule type" value="Genomic_DNA"/>
</dbReference>
<dbReference type="PROSITE" id="PS51257">
    <property type="entry name" value="PROKAR_LIPOPROTEIN"/>
    <property type="match status" value="1"/>
</dbReference>
<evidence type="ECO:0000313" key="4">
    <source>
        <dbReference type="Proteomes" id="UP000515498"/>
    </source>
</evidence>
<dbReference type="GO" id="GO:0022857">
    <property type="term" value="F:transmembrane transporter activity"/>
    <property type="evidence" value="ECO:0007669"/>
    <property type="project" value="InterPro"/>
</dbReference>
<dbReference type="KEGG" id="mflu:HZU40_28355"/>
<sequence length="283" mass="29502">MSRLVHRFAVALVAAVAVLVAGCSAPPPPRSVAVGAQHDAESSLLAHLYAAALRFYGSPAHVEVTQDPVGGLDSGDIDVTAGLTGVLLARFEPDAPARSQAQVYRSMVAALPEGLAAGDFADTTSDKPLPAVTDRTAREWGATDTLALLKRCATLRIGYRAGRPGPTSLAGCVLPAAREFPDDQALFAALRDGKIDVAWTSAAAPDVPEQVTRLSDRTALVRAENVVPVYRRNTLSDPQVRSINELAGVLDTDALAQMRAEVAAGQDPGAVAAAYLDAHPLGR</sequence>
<gene>
    <name evidence="3" type="ORF">HZU40_28355</name>
</gene>
<name>A0A7G8PPV0_9MYCO</name>
<feature type="domain" description="ABC-type glycine betaine transport system substrate-binding" evidence="2">
    <location>
        <begin position="184"/>
        <end position="277"/>
    </location>
</feature>